<keyword evidence="13" id="KW-0472">Membrane</keyword>
<comment type="catalytic activity">
    <reaction evidence="17 19">
        <text>L-threonyl-[protein] + ATP = O-phospho-L-threonyl-[protein] + ADP + H(+)</text>
        <dbReference type="Rhea" id="RHEA:46608"/>
        <dbReference type="Rhea" id="RHEA-COMP:11060"/>
        <dbReference type="Rhea" id="RHEA-COMP:11605"/>
        <dbReference type="ChEBI" id="CHEBI:15378"/>
        <dbReference type="ChEBI" id="CHEBI:30013"/>
        <dbReference type="ChEBI" id="CHEBI:30616"/>
        <dbReference type="ChEBI" id="CHEBI:61977"/>
        <dbReference type="ChEBI" id="CHEBI:456216"/>
        <dbReference type="EC" id="2.7.11.1"/>
    </reaction>
</comment>
<evidence type="ECO:0000256" key="17">
    <source>
        <dbReference type="ARBA" id="ARBA00047899"/>
    </source>
</evidence>
<dbReference type="InterPro" id="IPR000742">
    <property type="entry name" value="EGF"/>
</dbReference>
<dbReference type="SMART" id="SM00220">
    <property type="entry name" value="S_TKc"/>
    <property type="match status" value="1"/>
</dbReference>
<keyword evidence="15" id="KW-0675">Receptor</keyword>
<dbReference type="InterPro" id="IPR000858">
    <property type="entry name" value="S_locus_glycoprot_dom"/>
</dbReference>
<dbReference type="InterPro" id="IPR001245">
    <property type="entry name" value="Ser-Thr/Tyr_kinase_cat_dom"/>
</dbReference>
<dbReference type="PROSITE" id="PS50927">
    <property type="entry name" value="BULB_LECTIN"/>
    <property type="match status" value="1"/>
</dbReference>
<dbReference type="GO" id="GO:0005524">
    <property type="term" value="F:ATP binding"/>
    <property type="evidence" value="ECO:0007669"/>
    <property type="project" value="UniProtKB-KW"/>
</dbReference>
<keyword evidence="7 21" id="KW-0732">Signal</keyword>
<name>A0A7J9CX08_GOSGO</name>
<dbReference type="Pfam" id="PF00954">
    <property type="entry name" value="S_locus_glycop"/>
    <property type="match status" value="1"/>
</dbReference>
<dbReference type="InterPro" id="IPR001480">
    <property type="entry name" value="Bulb-type_lectin_dom"/>
</dbReference>
<dbReference type="CDD" id="cd00028">
    <property type="entry name" value="B_lectin"/>
    <property type="match status" value="1"/>
</dbReference>
<evidence type="ECO:0000256" key="3">
    <source>
        <dbReference type="ARBA" id="ARBA00022527"/>
    </source>
</evidence>
<dbReference type="InterPro" id="IPR000719">
    <property type="entry name" value="Prot_kinase_dom"/>
</dbReference>
<dbReference type="PROSITE" id="PS50026">
    <property type="entry name" value="EGF_3"/>
    <property type="match status" value="1"/>
</dbReference>
<keyword evidence="16" id="KW-0325">Glycoprotein</keyword>
<dbReference type="SUPFAM" id="SSF56112">
    <property type="entry name" value="Protein kinase-like (PK-like)"/>
    <property type="match status" value="1"/>
</dbReference>
<dbReference type="InterPro" id="IPR008271">
    <property type="entry name" value="Ser/Thr_kinase_AS"/>
</dbReference>
<dbReference type="CDD" id="cd14066">
    <property type="entry name" value="STKc_IRAK"/>
    <property type="match status" value="1"/>
</dbReference>
<dbReference type="OrthoDB" id="4062651at2759"/>
<comment type="subcellular location">
    <subcellularLocation>
        <location evidence="1">Cell membrane</location>
        <topology evidence="1">Single-pass type I membrane protein</topology>
    </subcellularLocation>
</comment>
<keyword evidence="6" id="KW-0812">Transmembrane</keyword>
<comment type="catalytic activity">
    <reaction evidence="18 19">
        <text>L-seryl-[protein] + ATP = O-phospho-L-seryl-[protein] + ADP + H(+)</text>
        <dbReference type="Rhea" id="RHEA:17989"/>
        <dbReference type="Rhea" id="RHEA-COMP:9863"/>
        <dbReference type="Rhea" id="RHEA-COMP:11604"/>
        <dbReference type="ChEBI" id="CHEBI:15378"/>
        <dbReference type="ChEBI" id="CHEBI:29999"/>
        <dbReference type="ChEBI" id="CHEBI:30616"/>
        <dbReference type="ChEBI" id="CHEBI:83421"/>
        <dbReference type="ChEBI" id="CHEBI:456216"/>
        <dbReference type="EC" id="2.7.11.1"/>
    </reaction>
</comment>
<evidence type="ECO:0000259" key="25">
    <source>
        <dbReference type="PROSITE" id="PS50948"/>
    </source>
</evidence>
<feature type="domain" description="EGF-like" evidence="23">
    <location>
        <begin position="277"/>
        <end position="313"/>
    </location>
</feature>
<evidence type="ECO:0000256" key="18">
    <source>
        <dbReference type="ARBA" id="ARBA00048679"/>
    </source>
</evidence>
<keyword evidence="3 19" id="KW-0723">Serine/threonine-protein kinase</keyword>
<dbReference type="InterPro" id="IPR024171">
    <property type="entry name" value="SRK-like_kinase"/>
</dbReference>
<keyword evidence="2" id="KW-1003">Cell membrane</keyword>
<evidence type="ECO:0000256" key="13">
    <source>
        <dbReference type="ARBA" id="ARBA00023136"/>
    </source>
</evidence>
<feature type="signal peptide" evidence="21">
    <location>
        <begin position="1"/>
        <end position="22"/>
    </location>
</feature>
<evidence type="ECO:0000259" key="24">
    <source>
        <dbReference type="PROSITE" id="PS50927"/>
    </source>
</evidence>
<dbReference type="EC" id="2.7.11.1" evidence="19"/>
<evidence type="ECO:0000256" key="21">
    <source>
        <dbReference type="SAM" id="SignalP"/>
    </source>
</evidence>
<reference evidence="26 27" key="1">
    <citation type="journal article" date="2019" name="Genome Biol. Evol.">
        <title>Insights into the evolution of the New World diploid cottons (Gossypium, subgenus Houzingenia) based on genome sequencing.</title>
        <authorList>
            <person name="Grover C.E."/>
            <person name="Arick M.A. 2nd"/>
            <person name="Thrash A."/>
            <person name="Conover J.L."/>
            <person name="Sanders W.S."/>
            <person name="Peterson D.G."/>
            <person name="Frelichowski J.E."/>
            <person name="Scheffler J.A."/>
            <person name="Scheffler B.E."/>
            <person name="Wendel J.F."/>
        </authorList>
    </citation>
    <scope>NUCLEOTIDE SEQUENCE [LARGE SCALE GENOMIC DNA]</scope>
    <source>
        <strain evidence="26">5</strain>
        <tissue evidence="26">Leaf</tissue>
    </source>
</reference>
<keyword evidence="14" id="KW-1015">Disulfide bond</keyword>
<dbReference type="AlphaFoldDB" id="A0A7J9CX08"/>
<dbReference type="FunFam" id="3.30.200.20:FF:000951">
    <property type="entry name" value="Uncharacterized protein"/>
    <property type="match status" value="1"/>
</dbReference>
<feature type="domain" description="Bulb-type lectin" evidence="24">
    <location>
        <begin position="23"/>
        <end position="142"/>
    </location>
</feature>
<evidence type="ECO:0000313" key="27">
    <source>
        <dbReference type="Proteomes" id="UP000593579"/>
    </source>
</evidence>
<evidence type="ECO:0000256" key="4">
    <source>
        <dbReference type="ARBA" id="ARBA00022553"/>
    </source>
</evidence>
<dbReference type="Pfam" id="PF08276">
    <property type="entry name" value="PAN_2"/>
    <property type="match status" value="1"/>
</dbReference>
<evidence type="ECO:0000256" key="6">
    <source>
        <dbReference type="ARBA" id="ARBA00022692"/>
    </source>
</evidence>
<dbReference type="SMART" id="SM00108">
    <property type="entry name" value="B_lectin"/>
    <property type="match status" value="1"/>
</dbReference>
<feature type="domain" description="Apple" evidence="25">
    <location>
        <begin position="332"/>
        <end position="409"/>
    </location>
</feature>
<evidence type="ECO:0000259" key="23">
    <source>
        <dbReference type="PROSITE" id="PS50026"/>
    </source>
</evidence>
<dbReference type="PANTHER" id="PTHR27002">
    <property type="entry name" value="RECEPTOR-LIKE SERINE/THREONINE-PROTEIN KINASE SD1-8"/>
    <property type="match status" value="1"/>
</dbReference>
<comment type="caution">
    <text evidence="26">The sequence shown here is derived from an EMBL/GenBank/DDBJ whole genome shotgun (WGS) entry which is preliminary data.</text>
</comment>
<evidence type="ECO:0000256" key="11">
    <source>
        <dbReference type="ARBA" id="ARBA00022840"/>
    </source>
</evidence>
<evidence type="ECO:0000259" key="22">
    <source>
        <dbReference type="PROSITE" id="PS50011"/>
    </source>
</evidence>
<dbReference type="PROSITE" id="PS50948">
    <property type="entry name" value="PAN"/>
    <property type="match status" value="1"/>
</dbReference>
<evidence type="ECO:0000256" key="20">
    <source>
        <dbReference type="PROSITE-ProRule" id="PRU00076"/>
    </source>
</evidence>
<evidence type="ECO:0000256" key="12">
    <source>
        <dbReference type="ARBA" id="ARBA00022989"/>
    </source>
</evidence>
<proteinExistence type="inferred from homology"/>
<feature type="domain" description="Protein kinase" evidence="22">
    <location>
        <begin position="546"/>
        <end position="836"/>
    </location>
</feature>
<keyword evidence="5 19" id="KW-0808">Transferase</keyword>
<dbReference type="InterPro" id="IPR003609">
    <property type="entry name" value="Pan_app"/>
</dbReference>
<gene>
    <name evidence="26" type="ORF">Gogos_022385</name>
</gene>
<dbReference type="GO" id="GO:0005886">
    <property type="term" value="C:plasma membrane"/>
    <property type="evidence" value="ECO:0007669"/>
    <property type="project" value="UniProtKB-SubCell"/>
</dbReference>
<evidence type="ECO:0000256" key="19">
    <source>
        <dbReference type="PIRNR" id="PIRNR000641"/>
    </source>
</evidence>
<evidence type="ECO:0000256" key="10">
    <source>
        <dbReference type="ARBA" id="ARBA00022777"/>
    </source>
</evidence>
<evidence type="ECO:0000256" key="1">
    <source>
        <dbReference type="ARBA" id="ARBA00004251"/>
    </source>
</evidence>
<keyword evidence="9 19" id="KW-0547">Nucleotide-binding</keyword>
<evidence type="ECO:0000313" key="26">
    <source>
        <dbReference type="EMBL" id="MBA0753070.1"/>
    </source>
</evidence>
<evidence type="ECO:0000256" key="16">
    <source>
        <dbReference type="ARBA" id="ARBA00023180"/>
    </source>
</evidence>
<dbReference type="Gene3D" id="1.10.510.10">
    <property type="entry name" value="Transferase(Phosphotransferase) domain 1"/>
    <property type="match status" value="1"/>
</dbReference>
<evidence type="ECO:0000256" key="2">
    <source>
        <dbReference type="ARBA" id="ARBA00022475"/>
    </source>
</evidence>
<evidence type="ECO:0000256" key="9">
    <source>
        <dbReference type="ARBA" id="ARBA00022741"/>
    </source>
</evidence>
<dbReference type="GO" id="GO:0030246">
    <property type="term" value="F:carbohydrate binding"/>
    <property type="evidence" value="ECO:0007669"/>
    <property type="project" value="UniProtKB-KW"/>
</dbReference>
<dbReference type="FunFam" id="2.90.10.10:FF:000009">
    <property type="entry name" value="Receptor-like serine/threonine-protein kinase SD1-8"/>
    <property type="match status" value="1"/>
</dbReference>
<dbReference type="InterPro" id="IPR011009">
    <property type="entry name" value="Kinase-like_dom_sf"/>
</dbReference>
<dbReference type="GO" id="GO:0004674">
    <property type="term" value="F:protein serine/threonine kinase activity"/>
    <property type="evidence" value="ECO:0007669"/>
    <property type="project" value="UniProtKB-KW"/>
</dbReference>
<comment type="caution">
    <text evidence="20">Lacks conserved residue(s) required for the propagation of feature annotation.</text>
</comment>
<dbReference type="Proteomes" id="UP000593579">
    <property type="component" value="Unassembled WGS sequence"/>
</dbReference>
<evidence type="ECO:0000256" key="14">
    <source>
        <dbReference type="ARBA" id="ARBA00023157"/>
    </source>
</evidence>
<protein>
    <recommendedName>
        <fullName evidence="19">Receptor-like serine/threonine-protein kinase</fullName>
        <ecNumber evidence="19">2.7.11.1</ecNumber>
    </recommendedName>
</protein>
<keyword evidence="11 19" id="KW-0067">ATP-binding</keyword>
<dbReference type="PROSITE" id="PS50011">
    <property type="entry name" value="PROTEIN_KINASE_DOM"/>
    <property type="match status" value="1"/>
</dbReference>
<dbReference type="Pfam" id="PF01453">
    <property type="entry name" value="B_lectin"/>
    <property type="match status" value="1"/>
</dbReference>
<dbReference type="EMBL" id="JABEZY010082271">
    <property type="protein sequence ID" value="MBA0753070.1"/>
    <property type="molecule type" value="Genomic_DNA"/>
</dbReference>
<dbReference type="PIRSF" id="PIRSF000641">
    <property type="entry name" value="SRK"/>
    <property type="match status" value="1"/>
</dbReference>
<feature type="chain" id="PRO_5029808991" description="Receptor-like serine/threonine-protein kinase" evidence="21">
    <location>
        <begin position="23"/>
        <end position="865"/>
    </location>
</feature>
<keyword evidence="8" id="KW-0430">Lectin</keyword>
<dbReference type="Gene3D" id="2.90.10.10">
    <property type="entry name" value="Bulb-type lectin domain"/>
    <property type="match status" value="1"/>
</dbReference>
<dbReference type="PROSITE" id="PS00108">
    <property type="entry name" value="PROTEIN_KINASE_ST"/>
    <property type="match status" value="1"/>
</dbReference>
<evidence type="ECO:0000256" key="8">
    <source>
        <dbReference type="ARBA" id="ARBA00022734"/>
    </source>
</evidence>
<evidence type="ECO:0000256" key="5">
    <source>
        <dbReference type="ARBA" id="ARBA00022679"/>
    </source>
</evidence>
<evidence type="ECO:0000256" key="7">
    <source>
        <dbReference type="ARBA" id="ARBA00022729"/>
    </source>
</evidence>
<dbReference type="GO" id="GO:0048544">
    <property type="term" value="P:recognition of pollen"/>
    <property type="evidence" value="ECO:0007669"/>
    <property type="project" value="InterPro"/>
</dbReference>
<dbReference type="FunFam" id="1.10.510.10:FF:000060">
    <property type="entry name" value="G-type lectin S-receptor-like serine/threonine-protein kinase"/>
    <property type="match status" value="1"/>
</dbReference>
<dbReference type="InterPro" id="IPR036426">
    <property type="entry name" value="Bulb-type_lectin_dom_sf"/>
</dbReference>
<dbReference type="Gene3D" id="3.30.200.20">
    <property type="entry name" value="Phosphorylase Kinase, domain 1"/>
    <property type="match status" value="1"/>
</dbReference>
<keyword evidence="4" id="KW-0597">Phosphoprotein</keyword>
<organism evidence="26 27">
    <name type="scientific">Gossypium gossypioides</name>
    <name type="common">Mexican cotton</name>
    <name type="synonym">Selera gossypioides</name>
    <dbReference type="NCBI Taxonomy" id="34282"/>
    <lineage>
        <taxon>Eukaryota</taxon>
        <taxon>Viridiplantae</taxon>
        <taxon>Streptophyta</taxon>
        <taxon>Embryophyta</taxon>
        <taxon>Tracheophyta</taxon>
        <taxon>Spermatophyta</taxon>
        <taxon>Magnoliopsida</taxon>
        <taxon>eudicotyledons</taxon>
        <taxon>Gunneridae</taxon>
        <taxon>Pentapetalae</taxon>
        <taxon>rosids</taxon>
        <taxon>malvids</taxon>
        <taxon>Malvales</taxon>
        <taxon>Malvaceae</taxon>
        <taxon>Malvoideae</taxon>
        <taxon>Gossypium</taxon>
    </lineage>
</organism>
<dbReference type="SUPFAM" id="SSF51110">
    <property type="entry name" value="alpha-D-mannose-specific plant lectins"/>
    <property type="match status" value="1"/>
</dbReference>
<comment type="similarity">
    <text evidence="19">Belongs to the protein kinase superfamily. Ser/Thr protein kinase family.</text>
</comment>
<keyword evidence="27" id="KW-1185">Reference proteome</keyword>
<accession>A0A7J9CX08</accession>
<dbReference type="Gene3D" id="2.10.25.10">
    <property type="entry name" value="Laminin"/>
    <property type="match status" value="1"/>
</dbReference>
<sequence>MVSKTRFWYPFILLMFLCAGAAMDTIRPGNHLNSSTTVVSVGEMFELGFFQPTDSEHYYVGIWYKNIKEDPVVWIANRDYPVTASAFFCISDDGNLEIKQGRIIYRVTDMTLPNANVSATLLDSGNLILRDENSSILWQSFDFPSHTYLPGMKLGYDTRIQSTWSYVSWKSSNDPSPGNFTLKLDSGPEKQIMILNGDAIYWRSIRSWGDSSNFFEFPVETRLNMYNFSFVSESDTAYLTYKIYRNDTISRFTIDATGQLRQLLWLDNEWSVLNSQPVQPCEVYAYCGANSSCSNVSSPICSCLPGYKPSSVEFWNNGDFKEGCSRKNELQCGKNDGFHMLTKVILPQKHLTREVQSFGDCRSSCLSNCSCSGFSYTGRNCSIWTGELINLQQLPVNNSSGTDFYLKLAATDLETKKSSSNMRRTVIVSVTVTMTVFTSAFCIWQVKVKRDKRKGETLDTFILFQVLVSDTSGTYSCFMLCVICTRSYGSSTVKQAGQDLLSFEVTMSPSHTQEEQCKGRWQVEHEKEVEIPLFSFSSVSAATDNFSFSNKLGEGGFGPVYKGKLLKGDEVAVKRLSRQSGQGWDELKNEAMLIGKLQHKNLVKLLGCCIERDEKILIYEYLPNKSLDTLLFGTNAMVTLPWNTRVQIIEGIAQGLLYLHQYSRVQIIHRDLKASNILLDEDMNPKISDFGMARIFGGTEQRATKRIVGTYGYMAPEYALQGVFSVKSDVFSFGVLLLEILSGKRNTGFYLSNSLDLIGYVSVITSAWDLWTSKRPLEFINPETHDTYCPIAATRYMNIALLCVEERAANRPTMSDVVMMLNNELTVLPYPVQPAFSNARNVQDSSQSIPETSQNKLTISVIAAR</sequence>
<keyword evidence="12" id="KW-1133">Transmembrane helix</keyword>
<dbReference type="Pfam" id="PF07714">
    <property type="entry name" value="PK_Tyr_Ser-Thr"/>
    <property type="match status" value="1"/>
</dbReference>
<dbReference type="SMART" id="SM00473">
    <property type="entry name" value="PAN_AP"/>
    <property type="match status" value="1"/>
</dbReference>
<keyword evidence="10 19" id="KW-0418">Kinase</keyword>
<evidence type="ECO:0000256" key="15">
    <source>
        <dbReference type="ARBA" id="ARBA00023170"/>
    </source>
</evidence>
<keyword evidence="20" id="KW-0245">EGF-like domain</keyword>
<dbReference type="PANTHER" id="PTHR27002:SF860">
    <property type="entry name" value="RECEPTOR-LIKE SERINE_THREONINE-PROTEIN KINASE"/>
    <property type="match status" value="1"/>
</dbReference>